<keyword evidence="4 6" id="KW-0472">Membrane</keyword>
<reference evidence="7 8" key="1">
    <citation type="submission" date="2017-06" db="EMBL/GenBank/DDBJ databases">
        <title>Comparative genomic analysis of Ambrosia Fusariam Clade fungi.</title>
        <authorList>
            <person name="Stajich J.E."/>
            <person name="Carrillo J."/>
            <person name="Kijimoto T."/>
            <person name="Eskalen A."/>
            <person name="O'Donnell K."/>
            <person name="Kasson M."/>
        </authorList>
    </citation>
    <scope>NUCLEOTIDE SEQUENCE [LARGE SCALE GENOMIC DNA]</scope>
    <source>
        <strain evidence="7">UCR3666</strain>
    </source>
</reference>
<keyword evidence="8" id="KW-1185">Reference proteome</keyword>
<evidence type="ECO:0000256" key="4">
    <source>
        <dbReference type="ARBA" id="ARBA00023136"/>
    </source>
</evidence>
<feature type="region of interest" description="Disordered" evidence="5">
    <location>
        <begin position="94"/>
        <end position="163"/>
    </location>
</feature>
<sequence>MMQPADKWLIPIPFVKSQSTPIPSVLRTSTRQTHSKMAFTSTSMTYTRGSTITVGVDSISTPVSWTSGWRVLYGPESTESQVLGPAEIATAVLPSVNSPAPSSPDATSSSASASPPTTDIPSTSVETSVESAISSASSSSSNPNHSSTSVSAPSSDNGSSGHSTGALAGAAVGCAIAGILIGVVAAWLLLRRRKGQDDRKIIPHEDPRAFAAVEKPSPTVSDDATPLNNILLDATPDREIEAELQALGQLIDQHVEKYYHLDPITDVSTLPDHLASLGDFPHGAEAIAGVCVKPMSRQTGLRHVISQVIFRSLDIYSQSALSMLPSPLSTFLDSIPSRNATAQSAALSEWRRLSAFLLHPSPYDRTPLPVSEATLSSQALALTTRLNAFLHHFVGTSHSAQTDHLQAVIVECTKLGYVILSQPQDWRFVFEKGNSVVVCPGLDKGGRRVVDAEVGVLGA</sequence>
<dbReference type="GO" id="GO:0071944">
    <property type="term" value="C:cell periphery"/>
    <property type="evidence" value="ECO:0007669"/>
    <property type="project" value="UniProtKB-ARBA"/>
</dbReference>
<dbReference type="GO" id="GO:0016020">
    <property type="term" value="C:membrane"/>
    <property type="evidence" value="ECO:0007669"/>
    <property type="project" value="UniProtKB-SubCell"/>
</dbReference>
<comment type="subcellular location">
    <subcellularLocation>
        <location evidence="1">Membrane</location>
        <topology evidence="1">Single-pass membrane protein</topology>
    </subcellularLocation>
</comment>
<feature type="transmembrane region" description="Helical" evidence="6">
    <location>
        <begin position="166"/>
        <end position="190"/>
    </location>
</feature>
<evidence type="ECO:0000256" key="5">
    <source>
        <dbReference type="SAM" id="MobiDB-lite"/>
    </source>
</evidence>
<feature type="compositionally biased region" description="Polar residues" evidence="5">
    <location>
        <begin position="153"/>
        <end position="163"/>
    </location>
</feature>
<evidence type="ECO:0000313" key="8">
    <source>
        <dbReference type="Proteomes" id="UP000277212"/>
    </source>
</evidence>
<dbReference type="PANTHER" id="PTHR15549:SF26">
    <property type="entry name" value="AXIAL BUDDING PATTERN PROTEIN 2-RELATED"/>
    <property type="match status" value="1"/>
</dbReference>
<proteinExistence type="predicted"/>
<dbReference type="Proteomes" id="UP000277212">
    <property type="component" value="Unassembled WGS sequence"/>
</dbReference>
<keyword evidence="3 6" id="KW-1133">Transmembrane helix</keyword>
<dbReference type="OrthoDB" id="5421765at2759"/>
<name>A0A3M2S3I9_9HYPO</name>
<comment type="caution">
    <text evidence="7">The sequence shown here is derived from an EMBL/GenBank/DDBJ whole genome shotgun (WGS) entry which is preliminary data.</text>
</comment>
<evidence type="ECO:0000313" key="7">
    <source>
        <dbReference type="EMBL" id="RMJ12117.1"/>
    </source>
</evidence>
<dbReference type="PANTHER" id="PTHR15549">
    <property type="entry name" value="PAIRED IMMUNOGLOBULIN-LIKE TYPE 2 RECEPTOR"/>
    <property type="match status" value="1"/>
</dbReference>
<evidence type="ECO:0000256" key="6">
    <source>
        <dbReference type="SAM" id="Phobius"/>
    </source>
</evidence>
<keyword evidence="2 6" id="KW-0812">Transmembrane</keyword>
<evidence type="ECO:0000256" key="3">
    <source>
        <dbReference type="ARBA" id="ARBA00022989"/>
    </source>
</evidence>
<evidence type="ECO:0000256" key="2">
    <source>
        <dbReference type="ARBA" id="ARBA00022692"/>
    </source>
</evidence>
<feature type="compositionally biased region" description="Low complexity" evidence="5">
    <location>
        <begin position="98"/>
        <end position="152"/>
    </location>
</feature>
<dbReference type="InterPro" id="IPR051694">
    <property type="entry name" value="Immunoregulatory_rcpt-like"/>
</dbReference>
<gene>
    <name evidence="7" type="ORF">CDV36_008229</name>
</gene>
<dbReference type="AlphaFoldDB" id="A0A3M2S3I9"/>
<evidence type="ECO:0000256" key="1">
    <source>
        <dbReference type="ARBA" id="ARBA00004167"/>
    </source>
</evidence>
<protein>
    <submittedName>
        <fullName evidence="7">Uncharacterized protein</fullName>
    </submittedName>
</protein>
<dbReference type="EMBL" id="NKUJ01000145">
    <property type="protein sequence ID" value="RMJ12117.1"/>
    <property type="molecule type" value="Genomic_DNA"/>
</dbReference>
<organism evidence="7 8">
    <name type="scientific">Fusarium kuroshium</name>
    <dbReference type="NCBI Taxonomy" id="2010991"/>
    <lineage>
        <taxon>Eukaryota</taxon>
        <taxon>Fungi</taxon>
        <taxon>Dikarya</taxon>
        <taxon>Ascomycota</taxon>
        <taxon>Pezizomycotina</taxon>
        <taxon>Sordariomycetes</taxon>
        <taxon>Hypocreomycetidae</taxon>
        <taxon>Hypocreales</taxon>
        <taxon>Nectriaceae</taxon>
        <taxon>Fusarium</taxon>
        <taxon>Fusarium solani species complex</taxon>
    </lineage>
</organism>
<accession>A0A3M2S3I9</accession>
<dbReference type="STRING" id="2010991.A0A3M2S3I9"/>